<sequence>MYTQNLEEEAKLDAMQRHWQIRRGTISSTSFFEEVNETEDLLVPFQNARTSSQRGSCVAPPQTPTCEGESEVEFRDLQEPLLPSKPISVPAPEKGPVKLDASSLGDLPAQYTICALEPHQLPVVGVYIDKRVTPGFKYRVRPLPEVGKPSTANKCLFDNRALTLQSIGRGYARRFTFEADKNKLNDNEHYFWSDNRPEGYAFELELISEGDKFTFFDTNKEAQGTVEVISLEGPQLEIKSSQTKDGIEKRASVKFTGKVEYYETGVAKLMPLSGTAVSVKAKGKRNAEVTKVNNVNINRHRFYLLPGMQKIHRRVTVRGEEINDVPTKYTMTGLEPYEIPVVGTYVDPRVIPGFYYKVRPNDRKEHLFGGRALKLLSIGMGYAKRLTFQPDSLVSPDNYLWSDNHPDGLGLEPRAVHKGMKFIIKAGEQVLGEAQVFRNDRPQIEERTEKIKTPSGYAVQKYIHIDVICHIRLARTGGASTENDESLMRVSGLAVVRKEPRASEAQVIRVENVGLDSQLLILFTQTQTELTFVPKEY</sequence>
<accession>V5G735</accession>
<proteinExistence type="predicted"/>
<dbReference type="PROSITE" id="PS50096">
    <property type="entry name" value="IQ"/>
    <property type="match status" value="1"/>
</dbReference>
<name>V5G735_ANOGL</name>
<protein>
    <submittedName>
        <fullName evidence="1">Uncharacterized protein</fullName>
    </submittedName>
</protein>
<organism evidence="1">
    <name type="scientific">Anoplophora glabripennis</name>
    <name type="common">Asian longhorn beetle</name>
    <name type="synonym">Anoplophora nobilis</name>
    <dbReference type="NCBI Taxonomy" id="217634"/>
    <lineage>
        <taxon>Eukaryota</taxon>
        <taxon>Metazoa</taxon>
        <taxon>Ecdysozoa</taxon>
        <taxon>Arthropoda</taxon>
        <taxon>Hexapoda</taxon>
        <taxon>Insecta</taxon>
        <taxon>Pterygota</taxon>
        <taxon>Neoptera</taxon>
        <taxon>Endopterygota</taxon>
        <taxon>Coleoptera</taxon>
        <taxon>Polyphaga</taxon>
        <taxon>Cucujiformia</taxon>
        <taxon>Chrysomeloidea</taxon>
        <taxon>Cerambycidae</taxon>
        <taxon>Lamiinae</taxon>
        <taxon>Lamiini</taxon>
        <taxon>Anoplophora</taxon>
    </lineage>
</organism>
<evidence type="ECO:0000313" key="1">
    <source>
        <dbReference type="EMBL" id="JAB65905.1"/>
    </source>
</evidence>
<dbReference type="AlphaFoldDB" id="V5G735"/>
<reference evidence="1" key="1">
    <citation type="submission" date="2013-07" db="EMBL/GenBank/DDBJ databases">
        <title>Midgut Transcriptome Profiling of Anoplphora glabripennis, a Lignocellulose Degrading, Wood-Boring Cerambycid.</title>
        <authorList>
            <person name="Scully E.D."/>
            <person name="Hoover K."/>
            <person name="Carlson J.E."/>
            <person name="Tien M."/>
            <person name="Geib S.M."/>
        </authorList>
    </citation>
    <scope>NUCLEOTIDE SEQUENCE</scope>
</reference>
<dbReference type="EMBL" id="GALX01002561">
    <property type="protein sequence ID" value="JAB65905.1"/>
    <property type="molecule type" value="Transcribed_RNA"/>
</dbReference>